<name>A0A1H2GX38_9PSED</name>
<evidence type="ECO:0000256" key="12">
    <source>
        <dbReference type="PROSITE-ProRule" id="PRU10143"/>
    </source>
</evidence>
<keyword evidence="3 11" id="KW-0813">Transport</keyword>
<evidence type="ECO:0000256" key="2">
    <source>
        <dbReference type="ARBA" id="ARBA00008143"/>
    </source>
</evidence>
<dbReference type="PROSITE" id="PS00430">
    <property type="entry name" value="TONB_DEPENDENT_REC_1"/>
    <property type="match status" value="1"/>
</dbReference>
<evidence type="ECO:0000256" key="4">
    <source>
        <dbReference type="ARBA" id="ARBA00022452"/>
    </source>
</evidence>
<keyword evidence="9 16" id="KW-0675">Receptor</keyword>
<gene>
    <name evidence="16" type="ORF">SAMN05216296_2597</name>
</gene>
<evidence type="ECO:0000256" key="11">
    <source>
        <dbReference type="PROSITE-ProRule" id="PRU01360"/>
    </source>
</evidence>
<dbReference type="Pfam" id="PF07715">
    <property type="entry name" value="Plug"/>
    <property type="match status" value="1"/>
</dbReference>
<dbReference type="CDD" id="cd01347">
    <property type="entry name" value="ligand_gated_channel"/>
    <property type="match status" value="1"/>
</dbReference>
<feature type="signal peptide" evidence="13">
    <location>
        <begin position="1"/>
        <end position="23"/>
    </location>
</feature>
<dbReference type="AlphaFoldDB" id="A0A1H2GX38"/>
<dbReference type="SUPFAM" id="SSF56935">
    <property type="entry name" value="Porins"/>
    <property type="match status" value="1"/>
</dbReference>
<dbReference type="PANTHER" id="PTHR30069">
    <property type="entry name" value="TONB-DEPENDENT OUTER MEMBRANE RECEPTOR"/>
    <property type="match status" value="1"/>
</dbReference>
<dbReference type="InterPro" id="IPR012910">
    <property type="entry name" value="Plug_dom"/>
</dbReference>
<dbReference type="STRING" id="364197.SAMN05216296_2597"/>
<accession>A0A1H2GX38</accession>
<evidence type="ECO:0000256" key="1">
    <source>
        <dbReference type="ARBA" id="ARBA00004571"/>
    </source>
</evidence>
<organism evidence="16 17">
    <name type="scientific">Pseudomonas pohangensis</name>
    <dbReference type="NCBI Taxonomy" id="364197"/>
    <lineage>
        <taxon>Bacteria</taxon>
        <taxon>Pseudomonadati</taxon>
        <taxon>Pseudomonadota</taxon>
        <taxon>Gammaproteobacteria</taxon>
        <taxon>Pseudomonadales</taxon>
        <taxon>Pseudomonadaceae</taxon>
        <taxon>Pseudomonas</taxon>
    </lineage>
</organism>
<evidence type="ECO:0000256" key="6">
    <source>
        <dbReference type="ARBA" id="ARBA00022729"/>
    </source>
</evidence>
<dbReference type="InterPro" id="IPR011276">
    <property type="entry name" value="TonB_haem/Hb_rcpt"/>
</dbReference>
<evidence type="ECO:0000256" key="8">
    <source>
        <dbReference type="ARBA" id="ARBA00023136"/>
    </source>
</evidence>
<comment type="similarity">
    <text evidence="2">Belongs to the TonB-dependent receptor family. Hemoglobin/haptoglobin binding protein subfamily.</text>
</comment>
<keyword evidence="10 11" id="KW-0998">Cell outer membrane</keyword>
<dbReference type="InterPro" id="IPR010949">
    <property type="entry name" value="TonB_Hb/transfer/lactofer_rcpt"/>
</dbReference>
<proteinExistence type="inferred from homology"/>
<evidence type="ECO:0000313" key="16">
    <source>
        <dbReference type="EMBL" id="SDU24065.1"/>
    </source>
</evidence>
<evidence type="ECO:0000256" key="10">
    <source>
        <dbReference type="ARBA" id="ARBA00023237"/>
    </source>
</evidence>
<dbReference type="GO" id="GO:0044718">
    <property type="term" value="P:siderophore transmembrane transport"/>
    <property type="evidence" value="ECO:0007669"/>
    <property type="project" value="TreeGrafter"/>
</dbReference>
<dbReference type="Proteomes" id="UP000243232">
    <property type="component" value="Chromosome I"/>
</dbReference>
<keyword evidence="7 12" id="KW-0798">TonB box</keyword>
<dbReference type="GO" id="GO:0015344">
    <property type="term" value="F:siderophore uptake transmembrane transporter activity"/>
    <property type="evidence" value="ECO:0007669"/>
    <property type="project" value="TreeGrafter"/>
</dbReference>
<dbReference type="GO" id="GO:0015232">
    <property type="term" value="F:heme transmembrane transporter activity"/>
    <property type="evidence" value="ECO:0007669"/>
    <property type="project" value="InterPro"/>
</dbReference>
<evidence type="ECO:0000259" key="15">
    <source>
        <dbReference type="Pfam" id="PF07715"/>
    </source>
</evidence>
<evidence type="ECO:0000256" key="5">
    <source>
        <dbReference type="ARBA" id="ARBA00022692"/>
    </source>
</evidence>
<comment type="subcellular location">
    <subcellularLocation>
        <location evidence="1 11">Cell outer membrane</location>
        <topology evidence="1 11">Multi-pass membrane protein</topology>
    </subcellularLocation>
</comment>
<dbReference type="InterPro" id="IPR000531">
    <property type="entry name" value="Beta-barrel_TonB"/>
</dbReference>
<evidence type="ECO:0000259" key="14">
    <source>
        <dbReference type="Pfam" id="PF00593"/>
    </source>
</evidence>
<dbReference type="EMBL" id="LT629785">
    <property type="protein sequence ID" value="SDU24065.1"/>
    <property type="molecule type" value="Genomic_DNA"/>
</dbReference>
<keyword evidence="4 11" id="KW-1134">Transmembrane beta strand</keyword>
<dbReference type="InterPro" id="IPR039426">
    <property type="entry name" value="TonB-dep_rcpt-like"/>
</dbReference>
<dbReference type="PROSITE" id="PS52016">
    <property type="entry name" value="TONB_DEPENDENT_REC_3"/>
    <property type="match status" value="1"/>
</dbReference>
<protein>
    <submittedName>
        <fullName evidence="16">Hemoglobin/transferrin/lactoferrin receptor protein</fullName>
    </submittedName>
</protein>
<dbReference type="RefSeq" id="WP_090196031.1">
    <property type="nucleotide sequence ID" value="NZ_LT629785.1"/>
</dbReference>
<evidence type="ECO:0000256" key="3">
    <source>
        <dbReference type="ARBA" id="ARBA00022448"/>
    </source>
</evidence>
<feature type="domain" description="TonB-dependent receptor-like beta-barrel" evidence="14">
    <location>
        <begin position="253"/>
        <end position="703"/>
    </location>
</feature>
<dbReference type="GO" id="GO:0009279">
    <property type="term" value="C:cell outer membrane"/>
    <property type="evidence" value="ECO:0007669"/>
    <property type="project" value="UniProtKB-SubCell"/>
</dbReference>
<dbReference type="InterPro" id="IPR010916">
    <property type="entry name" value="TonB_box_CS"/>
</dbReference>
<keyword evidence="17" id="KW-1185">Reference proteome</keyword>
<feature type="short sequence motif" description="TonB box" evidence="12">
    <location>
        <begin position="40"/>
        <end position="46"/>
    </location>
</feature>
<keyword evidence="6 13" id="KW-0732">Signal</keyword>
<dbReference type="Gene3D" id="2.40.170.20">
    <property type="entry name" value="TonB-dependent receptor, beta-barrel domain"/>
    <property type="match status" value="1"/>
</dbReference>
<feature type="chain" id="PRO_5009275257" evidence="13">
    <location>
        <begin position="24"/>
        <end position="742"/>
    </location>
</feature>
<dbReference type="InterPro" id="IPR037066">
    <property type="entry name" value="Plug_dom_sf"/>
</dbReference>
<dbReference type="InterPro" id="IPR036942">
    <property type="entry name" value="Beta-barrel_TonB_sf"/>
</dbReference>
<evidence type="ECO:0000256" key="13">
    <source>
        <dbReference type="SAM" id="SignalP"/>
    </source>
</evidence>
<keyword evidence="8 11" id="KW-0472">Membrane</keyword>
<dbReference type="PANTHER" id="PTHR30069:SF29">
    <property type="entry name" value="HEMOGLOBIN AND HEMOGLOBIN-HAPTOGLOBIN-BINDING PROTEIN 1-RELATED"/>
    <property type="match status" value="1"/>
</dbReference>
<keyword evidence="5 11" id="KW-0812">Transmembrane</keyword>
<feature type="domain" description="TonB-dependent receptor plug" evidence="15">
    <location>
        <begin position="54"/>
        <end position="162"/>
    </location>
</feature>
<dbReference type="NCBIfam" id="TIGR01786">
    <property type="entry name" value="TonB-hemlactrns"/>
    <property type="match status" value="1"/>
</dbReference>
<dbReference type="Pfam" id="PF00593">
    <property type="entry name" value="TonB_dep_Rec_b-barrel"/>
    <property type="match status" value="1"/>
</dbReference>
<evidence type="ECO:0000256" key="9">
    <source>
        <dbReference type="ARBA" id="ARBA00023170"/>
    </source>
</evidence>
<evidence type="ECO:0000256" key="7">
    <source>
        <dbReference type="ARBA" id="ARBA00023077"/>
    </source>
</evidence>
<reference evidence="17" key="1">
    <citation type="submission" date="2016-10" db="EMBL/GenBank/DDBJ databases">
        <authorList>
            <person name="Varghese N."/>
            <person name="Submissions S."/>
        </authorList>
    </citation>
    <scope>NUCLEOTIDE SEQUENCE [LARGE SCALE GENOMIC DNA]</scope>
    <source>
        <strain evidence="17">DSM 17875</strain>
    </source>
</reference>
<evidence type="ECO:0000313" key="17">
    <source>
        <dbReference type="Proteomes" id="UP000243232"/>
    </source>
</evidence>
<dbReference type="OrthoDB" id="9764669at2"/>
<sequence length="742" mass="81936">MTPPFARRPWLALLLLSPSLALAADIDKDSETATATQFDTVTVTATRSDSRIGDVPATVSVIDEREIDQNNVNNIQDLVRYQPGVSVSGTGSRFGLSGFNIRGIDGNRVLTQVDGVSVPQGYSFSPFQDVRRDYIDLDTIKQAEIIRGPASSLYGSDAIGGVVSFLTKDAADYLDDGDDAAARLKTGYDGSDDSWLTSGTFAGRQDNLDALLHIGQVQGHATDTDSNTGGTGKYRGEADPLDYDTQNMLAKLGWDYSPGNRLQLSYEYYRDHADGNQLSGLTDPTAIFPGIVDARSKDKIERDRISLDHWLSLEQAWVDNLHWQLTHQDSDNRQETDQIRETLAGIERYRYRDSQYNEKLWNLSAQLDKAFNVADTGHLLIWGFDAKRIESSNKRDGYEVRLDTGAAVPSPEAFPVSDYPDPTTDTYGLFVQDSIEIGRLTLSPGLRYDHYKQDPDVTVNYLNGNPLVTDPSGASDHHLSPKLGANYELSNTESIYGQYAAGFRAPSPVYMFGEFSNPALGYRQIGNPDLDPETSNSFEAGLRGEHQIGSYGVALFYNRYDDFIEQVITPAPGYYIGQFQWINVDRATIRGAEANGELFLDEFGLPSGTSARASIAYARGKNEENGQPLNSVDPLKSVLGLVYDAPSGQYGGALNWTLVQAKHRVDDTQTADQYATPGYGILDLNGWVQLTEEVSLNAGLYNLTDKQYWQWGDVQGLTSSNVNLERYTQPGRYAAVNLIWEI</sequence>
<dbReference type="Gene3D" id="2.170.130.10">
    <property type="entry name" value="TonB-dependent receptor, plug domain"/>
    <property type="match status" value="1"/>
</dbReference>
<dbReference type="NCBIfam" id="TIGR01785">
    <property type="entry name" value="TonB-hemin"/>
    <property type="match status" value="1"/>
</dbReference>